<feature type="domain" description="DUF7336" evidence="1">
    <location>
        <begin position="1"/>
        <end position="52"/>
    </location>
</feature>
<accession>A0A0F9LXS5</accession>
<evidence type="ECO:0000259" key="1">
    <source>
        <dbReference type="Pfam" id="PF24024"/>
    </source>
</evidence>
<organism evidence="2">
    <name type="scientific">marine sediment metagenome</name>
    <dbReference type="NCBI Taxonomy" id="412755"/>
    <lineage>
        <taxon>unclassified sequences</taxon>
        <taxon>metagenomes</taxon>
        <taxon>ecological metagenomes</taxon>
    </lineage>
</organism>
<evidence type="ECO:0000313" key="2">
    <source>
        <dbReference type="EMBL" id="KKM69190.1"/>
    </source>
</evidence>
<dbReference type="InterPro" id="IPR055760">
    <property type="entry name" value="DUF7336"/>
</dbReference>
<reference evidence="2" key="1">
    <citation type="journal article" date="2015" name="Nature">
        <title>Complex archaea that bridge the gap between prokaryotes and eukaryotes.</title>
        <authorList>
            <person name="Spang A."/>
            <person name="Saw J.H."/>
            <person name="Jorgensen S.L."/>
            <person name="Zaremba-Niedzwiedzka K."/>
            <person name="Martijn J."/>
            <person name="Lind A.E."/>
            <person name="van Eijk R."/>
            <person name="Schleper C."/>
            <person name="Guy L."/>
            <person name="Ettema T.J."/>
        </authorList>
    </citation>
    <scope>NUCLEOTIDE SEQUENCE</scope>
</reference>
<gene>
    <name evidence="2" type="ORF">LCGC14_1453280</name>
</gene>
<protein>
    <recommendedName>
        <fullName evidence="1">DUF7336 domain-containing protein</fullName>
    </recommendedName>
</protein>
<proteinExistence type="predicted"/>
<sequence>MTLHVVTQGTYSDYHIVAIYDNKEAAENHAHNIDEKYNEARVEEYELNKECKKIPSVVWGGYMDRDGNVEYPGKEAACDGEHLQFWMRDTLYDIDRSPVLSFTIAASTQEHANKIVNEKRAQLIASGFWDNPTGERVGAAKDGTGGHYNLMGKELSG</sequence>
<comment type="caution">
    <text evidence="2">The sequence shown here is derived from an EMBL/GenBank/DDBJ whole genome shotgun (WGS) entry which is preliminary data.</text>
</comment>
<name>A0A0F9LXS5_9ZZZZ</name>
<dbReference type="EMBL" id="LAZR01010031">
    <property type="protein sequence ID" value="KKM69190.1"/>
    <property type="molecule type" value="Genomic_DNA"/>
</dbReference>
<dbReference type="AlphaFoldDB" id="A0A0F9LXS5"/>
<dbReference type="Pfam" id="PF24024">
    <property type="entry name" value="DUF7336"/>
    <property type="match status" value="1"/>
</dbReference>